<dbReference type="Proteomes" id="UP001499978">
    <property type="component" value="Unassembled WGS sequence"/>
</dbReference>
<evidence type="ECO:0008006" key="3">
    <source>
        <dbReference type="Google" id="ProtNLM"/>
    </source>
</evidence>
<organism evidence="1 2">
    <name type="scientific">Pilimelia columellifera subsp. columellifera</name>
    <dbReference type="NCBI Taxonomy" id="706583"/>
    <lineage>
        <taxon>Bacteria</taxon>
        <taxon>Bacillati</taxon>
        <taxon>Actinomycetota</taxon>
        <taxon>Actinomycetes</taxon>
        <taxon>Micromonosporales</taxon>
        <taxon>Micromonosporaceae</taxon>
        <taxon>Pilimelia</taxon>
    </lineage>
</organism>
<keyword evidence="2" id="KW-1185">Reference proteome</keyword>
<evidence type="ECO:0000313" key="1">
    <source>
        <dbReference type="EMBL" id="GAA2520659.1"/>
    </source>
</evidence>
<sequence length="162" mass="18505">MKNVQRRVIPAPPERLGQVIDEITDPGRSVWPRPAWPDLRLDNGPTPGSSGGHSTIRYTVTAYEPGRRLAFAFNQETGLDGWHELTVTTGENGRPTLVHTIEARTTGPMRWRWPLAVRWLHEALVQDLLDNAELAATGTLAHRPARWSPWVRLLRWWLRPTR</sequence>
<dbReference type="EMBL" id="BAAARY010000006">
    <property type="protein sequence ID" value="GAA2520659.1"/>
    <property type="molecule type" value="Genomic_DNA"/>
</dbReference>
<dbReference type="SUPFAM" id="SSF55961">
    <property type="entry name" value="Bet v1-like"/>
    <property type="match status" value="1"/>
</dbReference>
<gene>
    <name evidence="1" type="ORF">GCM10010201_17820</name>
</gene>
<dbReference type="Pfam" id="PF10604">
    <property type="entry name" value="Polyketide_cyc2"/>
    <property type="match status" value="1"/>
</dbReference>
<dbReference type="RefSeq" id="WP_344171141.1">
    <property type="nucleotide sequence ID" value="NZ_BAAARY010000006.1"/>
</dbReference>
<reference evidence="2" key="1">
    <citation type="journal article" date="2019" name="Int. J. Syst. Evol. Microbiol.">
        <title>The Global Catalogue of Microorganisms (GCM) 10K type strain sequencing project: providing services to taxonomists for standard genome sequencing and annotation.</title>
        <authorList>
            <consortium name="The Broad Institute Genomics Platform"/>
            <consortium name="The Broad Institute Genome Sequencing Center for Infectious Disease"/>
            <person name="Wu L."/>
            <person name="Ma J."/>
        </authorList>
    </citation>
    <scope>NUCLEOTIDE SEQUENCE [LARGE SCALE GENOMIC DNA]</scope>
    <source>
        <strain evidence="2">JCM 3367</strain>
    </source>
</reference>
<accession>A0ABP6AQA7</accession>
<dbReference type="InterPro" id="IPR019587">
    <property type="entry name" value="Polyketide_cyclase/dehydratase"/>
</dbReference>
<comment type="caution">
    <text evidence="1">The sequence shown here is derived from an EMBL/GenBank/DDBJ whole genome shotgun (WGS) entry which is preliminary data.</text>
</comment>
<evidence type="ECO:0000313" key="2">
    <source>
        <dbReference type="Proteomes" id="UP001499978"/>
    </source>
</evidence>
<protein>
    <recommendedName>
        <fullName evidence="3">SRPBCC family protein</fullName>
    </recommendedName>
</protein>
<proteinExistence type="predicted"/>
<name>A0ABP6AQA7_9ACTN</name>